<protein>
    <recommendedName>
        <fullName evidence="2">Protein amnionless</fullName>
    </recommendedName>
</protein>
<evidence type="ECO:0000313" key="12">
    <source>
        <dbReference type="Proteomes" id="UP001233999"/>
    </source>
</evidence>
<keyword evidence="7" id="KW-0653">Protein transport</keyword>
<accession>A0AAD7ZDV1</accession>
<evidence type="ECO:0000256" key="3">
    <source>
        <dbReference type="ARBA" id="ARBA00022448"/>
    </source>
</evidence>
<evidence type="ECO:0000256" key="5">
    <source>
        <dbReference type="ARBA" id="ARBA00022692"/>
    </source>
</evidence>
<evidence type="ECO:0000256" key="7">
    <source>
        <dbReference type="ARBA" id="ARBA00022927"/>
    </source>
</evidence>
<keyword evidence="8" id="KW-1133">Transmembrane helix</keyword>
<feature type="non-terminal residue" evidence="11">
    <location>
        <position position="1"/>
    </location>
</feature>
<keyword evidence="6 10" id="KW-0732">Signal</keyword>
<dbReference type="InterPro" id="IPR026112">
    <property type="entry name" value="AMN"/>
</dbReference>
<dbReference type="PANTHER" id="PTHR14995:SF2">
    <property type="entry name" value="PROTEIN AMNIONLESS"/>
    <property type="match status" value="1"/>
</dbReference>
<comment type="subcellular location">
    <subcellularLocation>
        <location evidence="1">Cell membrane</location>
        <topology evidence="1">Single-pass type I membrane protein</topology>
    </subcellularLocation>
</comment>
<proteinExistence type="predicted"/>
<dbReference type="GO" id="GO:0006898">
    <property type="term" value="P:receptor-mediated endocytosis"/>
    <property type="evidence" value="ECO:0007669"/>
    <property type="project" value="TreeGrafter"/>
</dbReference>
<dbReference type="PANTHER" id="PTHR14995">
    <property type="entry name" value="AMNIONLESS"/>
    <property type="match status" value="1"/>
</dbReference>
<evidence type="ECO:0000256" key="4">
    <source>
        <dbReference type="ARBA" id="ARBA00022475"/>
    </source>
</evidence>
<dbReference type="AlphaFoldDB" id="A0AAD7ZDV1"/>
<dbReference type="GO" id="GO:0030139">
    <property type="term" value="C:endocytic vesicle"/>
    <property type="evidence" value="ECO:0007669"/>
    <property type="project" value="TreeGrafter"/>
</dbReference>
<evidence type="ECO:0000256" key="10">
    <source>
        <dbReference type="SAM" id="SignalP"/>
    </source>
</evidence>
<comment type="caution">
    <text evidence="11">The sequence shown here is derived from an EMBL/GenBank/DDBJ whole genome shotgun (WGS) entry which is preliminary data.</text>
</comment>
<keyword evidence="9" id="KW-0472">Membrane</keyword>
<organism evidence="11 12">
    <name type="scientific">Diploptera punctata</name>
    <name type="common">Pacific beetle cockroach</name>
    <dbReference type="NCBI Taxonomy" id="6984"/>
    <lineage>
        <taxon>Eukaryota</taxon>
        <taxon>Metazoa</taxon>
        <taxon>Ecdysozoa</taxon>
        <taxon>Arthropoda</taxon>
        <taxon>Hexapoda</taxon>
        <taxon>Insecta</taxon>
        <taxon>Pterygota</taxon>
        <taxon>Neoptera</taxon>
        <taxon>Polyneoptera</taxon>
        <taxon>Dictyoptera</taxon>
        <taxon>Blattodea</taxon>
        <taxon>Blaberoidea</taxon>
        <taxon>Blaberidae</taxon>
        <taxon>Diplopterinae</taxon>
        <taxon>Diploptera</taxon>
    </lineage>
</organism>
<dbReference type="Pfam" id="PF14828">
    <property type="entry name" value="Amnionless"/>
    <property type="match status" value="1"/>
</dbReference>
<gene>
    <name evidence="11" type="ORF">L9F63_005095</name>
</gene>
<dbReference type="EMBL" id="JASPKZ010008864">
    <property type="protein sequence ID" value="KAJ9578733.1"/>
    <property type="molecule type" value="Genomic_DNA"/>
</dbReference>
<feature type="signal peptide" evidence="10">
    <location>
        <begin position="1"/>
        <end position="25"/>
    </location>
</feature>
<reference evidence="11" key="1">
    <citation type="journal article" date="2023" name="IScience">
        <title>Live-bearing cockroach genome reveals convergent evolutionary mechanisms linked to viviparity in insects and beyond.</title>
        <authorList>
            <person name="Fouks B."/>
            <person name="Harrison M.C."/>
            <person name="Mikhailova A.A."/>
            <person name="Marchal E."/>
            <person name="English S."/>
            <person name="Carruthers M."/>
            <person name="Jennings E.C."/>
            <person name="Chiamaka E.L."/>
            <person name="Frigard R.A."/>
            <person name="Pippel M."/>
            <person name="Attardo G.M."/>
            <person name="Benoit J.B."/>
            <person name="Bornberg-Bauer E."/>
            <person name="Tobe S.S."/>
        </authorList>
    </citation>
    <scope>NUCLEOTIDE SEQUENCE</scope>
    <source>
        <strain evidence="11">Stay&amp;Tobe</strain>
    </source>
</reference>
<keyword evidence="12" id="KW-1185">Reference proteome</keyword>
<name>A0AAD7ZDV1_DIPPU</name>
<keyword evidence="4" id="KW-1003">Cell membrane</keyword>
<dbReference type="GO" id="GO:0016324">
    <property type="term" value="C:apical plasma membrane"/>
    <property type="evidence" value="ECO:0007669"/>
    <property type="project" value="TreeGrafter"/>
</dbReference>
<sequence length="106" mass="11693">MRPVNMWTVNLILPICICSVTNVLGVTKTWIPNTNYNNPSNWDLQRVPCQADRVIFPSYLQSAVRIPDGSTIIQELVLPSEGEIILPFTGSLEVTGKSSSKDCTGE</sequence>
<feature type="chain" id="PRO_5042062103" description="Protein amnionless" evidence="10">
    <location>
        <begin position="26"/>
        <end position="106"/>
    </location>
</feature>
<evidence type="ECO:0000256" key="2">
    <source>
        <dbReference type="ARBA" id="ARBA00021200"/>
    </source>
</evidence>
<evidence type="ECO:0000256" key="1">
    <source>
        <dbReference type="ARBA" id="ARBA00004251"/>
    </source>
</evidence>
<evidence type="ECO:0000313" key="11">
    <source>
        <dbReference type="EMBL" id="KAJ9578733.1"/>
    </source>
</evidence>
<evidence type="ECO:0000256" key="9">
    <source>
        <dbReference type="ARBA" id="ARBA00023136"/>
    </source>
</evidence>
<keyword evidence="3" id="KW-0813">Transport</keyword>
<keyword evidence="5" id="KW-0812">Transmembrane</keyword>
<reference evidence="11" key="2">
    <citation type="submission" date="2023-05" db="EMBL/GenBank/DDBJ databases">
        <authorList>
            <person name="Fouks B."/>
        </authorList>
    </citation>
    <scope>NUCLEOTIDE SEQUENCE</scope>
    <source>
        <strain evidence="11">Stay&amp;Tobe</strain>
        <tissue evidence="11">Testes</tissue>
    </source>
</reference>
<dbReference type="GO" id="GO:0015031">
    <property type="term" value="P:protein transport"/>
    <property type="evidence" value="ECO:0007669"/>
    <property type="project" value="UniProtKB-KW"/>
</dbReference>
<evidence type="ECO:0000256" key="8">
    <source>
        <dbReference type="ARBA" id="ARBA00022989"/>
    </source>
</evidence>
<dbReference type="Proteomes" id="UP001233999">
    <property type="component" value="Unassembled WGS sequence"/>
</dbReference>
<evidence type="ECO:0000256" key="6">
    <source>
        <dbReference type="ARBA" id="ARBA00022729"/>
    </source>
</evidence>